<evidence type="ECO:0000313" key="8">
    <source>
        <dbReference type="Proteomes" id="UP000585474"/>
    </source>
</evidence>
<evidence type="ECO:0000256" key="1">
    <source>
        <dbReference type="ARBA" id="ARBA00005928"/>
    </source>
</evidence>
<evidence type="ECO:0000256" key="3">
    <source>
        <dbReference type="ARBA" id="ARBA00023098"/>
    </source>
</evidence>
<gene>
    <name evidence="7" type="ORF">Acr_01g0014590</name>
</gene>
<dbReference type="EC" id="1.2.1.84" evidence="4"/>
<dbReference type="AlphaFoldDB" id="A0A7J0E576"/>
<keyword evidence="8" id="KW-1185">Reference proteome</keyword>
<dbReference type="InterPro" id="IPR026055">
    <property type="entry name" value="FAR"/>
</dbReference>
<comment type="catalytic activity">
    <reaction evidence="4">
        <text>a long-chain fatty acyl-CoA + 2 NADPH + 2 H(+) = a long-chain primary fatty alcohol + 2 NADP(+) + CoA</text>
        <dbReference type="Rhea" id="RHEA:52716"/>
        <dbReference type="ChEBI" id="CHEBI:15378"/>
        <dbReference type="ChEBI" id="CHEBI:57287"/>
        <dbReference type="ChEBI" id="CHEBI:57783"/>
        <dbReference type="ChEBI" id="CHEBI:58349"/>
        <dbReference type="ChEBI" id="CHEBI:77396"/>
        <dbReference type="ChEBI" id="CHEBI:83139"/>
        <dbReference type="EC" id="1.2.1.84"/>
    </reaction>
</comment>
<accession>A0A7J0E576</accession>
<sequence>MEAPGRSTPAGIGIVKFLQGKNLFVTGATGFLAKVFVEKILRTNPEVSRIFLMIRAKDMDDAMKRVKSEIIESELFKCLEEIHGKSYQTFMKSKLVPVVGNMYESDLGMDSDLATMIAKEVDVIVNSAADTSFDGRFDMAIEANTRGPCRLMSFAKKCKKLKLFLHFSTAYVNREREGIARERVIGENPSSSSYFPQLDIDAEMEMALKHSSQSVELGLERARLFGWPNVYAFTKAMGEMVINSMRGDTPVIILRPSIVESTYAQPFPGWIQGNRVLEPLIICYGKGYLPGCQGDPKVHFNVVPVDMVVNATIAAMAKHGMEGKSGIHVYHTTSEIQNPLSIGDFFKFSREYFLCTPFLDSKGKSVSVEEMKYFSSMDEFSKYIWGEVALKCGIVGATSNFDKKVEEKCKRKVKQLMRLTKMYEPFMFNDGWFHNGNIKKLMDEMSEEEEEDFGIDFGSINWRNYITQVHIPGIKKHVLKGRLMIG</sequence>
<keyword evidence="2 4" id="KW-0444">Lipid biosynthesis</keyword>
<feature type="domain" description="Fatty acyl-CoA reductase C-terminal" evidence="5">
    <location>
        <begin position="407"/>
        <end position="480"/>
    </location>
</feature>
<protein>
    <recommendedName>
        <fullName evidence="4">Fatty acyl-CoA reductase</fullName>
        <ecNumber evidence="4">1.2.1.84</ecNumber>
    </recommendedName>
</protein>
<comment type="similarity">
    <text evidence="1 4">Belongs to the fatty acyl-CoA reductase family.</text>
</comment>
<comment type="function">
    <text evidence="4">Catalyzes the reduction of fatty acyl-CoA to fatty alcohols.</text>
</comment>
<dbReference type="EMBL" id="BJWL01000001">
    <property type="protein sequence ID" value="GFY81651.1"/>
    <property type="molecule type" value="Genomic_DNA"/>
</dbReference>
<keyword evidence="3 4" id="KW-0443">Lipid metabolism</keyword>
<dbReference type="GO" id="GO:0080019">
    <property type="term" value="F:alcohol-forming very long-chain fatty acyl-CoA reductase activity"/>
    <property type="evidence" value="ECO:0007669"/>
    <property type="project" value="InterPro"/>
</dbReference>
<keyword evidence="4" id="KW-0521">NADP</keyword>
<keyword evidence="4" id="KW-0560">Oxidoreductase</keyword>
<evidence type="ECO:0000259" key="6">
    <source>
        <dbReference type="Pfam" id="PF07993"/>
    </source>
</evidence>
<dbReference type="GO" id="GO:0102965">
    <property type="term" value="F:alcohol-forming long-chain fatty acyl-CoA reductase activity"/>
    <property type="evidence" value="ECO:0007669"/>
    <property type="project" value="UniProtKB-EC"/>
</dbReference>
<dbReference type="PANTHER" id="PTHR11011">
    <property type="entry name" value="MALE STERILITY PROTEIN 2-RELATED"/>
    <property type="match status" value="1"/>
</dbReference>
<reference evidence="7 8" key="1">
    <citation type="submission" date="2019-07" db="EMBL/GenBank/DDBJ databases">
        <title>De Novo Assembly of kiwifruit Actinidia rufa.</title>
        <authorList>
            <person name="Sugita-Konishi S."/>
            <person name="Sato K."/>
            <person name="Mori E."/>
            <person name="Abe Y."/>
            <person name="Kisaki G."/>
            <person name="Hamano K."/>
            <person name="Suezawa K."/>
            <person name="Otani M."/>
            <person name="Fukuda T."/>
            <person name="Manabe T."/>
            <person name="Gomi K."/>
            <person name="Tabuchi M."/>
            <person name="Akimitsu K."/>
            <person name="Kataoka I."/>
        </authorList>
    </citation>
    <scope>NUCLEOTIDE SEQUENCE [LARGE SCALE GENOMIC DNA]</scope>
    <source>
        <strain evidence="8">cv. Fuchu</strain>
    </source>
</reference>
<organism evidence="7 8">
    <name type="scientific">Actinidia rufa</name>
    <dbReference type="NCBI Taxonomy" id="165716"/>
    <lineage>
        <taxon>Eukaryota</taxon>
        <taxon>Viridiplantae</taxon>
        <taxon>Streptophyta</taxon>
        <taxon>Embryophyta</taxon>
        <taxon>Tracheophyta</taxon>
        <taxon>Spermatophyta</taxon>
        <taxon>Magnoliopsida</taxon>
        <taxon>eudicotyledons</taxon>
        <taxon>Gunneridae</taxon>
        <taxon>Pentapetalae</taxon>
        <taxon>asterids</taxon>
        <taxon>Ericales</taxon>
        <taxon>Actinidiaceae</taxon>
        <taxon>Actinidia</taxon>
    </lineage>
</organism>
<dbReference type="Pfam" id="PF07993">
    <property type="entry name" value="NAD_binding_4"/>
    <property type="match status" value="1"/>
</dbReference>
<proteinExistence type="inferred from homology"/>
<evidence type="ECO:0000313" key="7">
    <source>
        <dbReference type="EMBL" id="GFY81651.1"/>
    </source>
</evidence>
<dbReference type="GO" id="GO:0010345">
    <property type="term" value="P:suberin biosynthetic process"/>
    <property type="evidence" value="ECO:0007669"/>
    <property type="project" value="TreeGrafter"/>
</dbReference>
<evidence type="ECO:0000259" key="5">
    <source>
        <dbReference type="Pfam" id="PF03015"/>
    </source>
</evidence>
<dbReference type="InterPro" id="IPR033640">
    <property type="entry name" value="FAR_C"/>
</dbReference>
<name>A0A7J0E576_9ERIC</name>
<dbReference type="Gene3D" id="3.40.50.720">
    <property type="entry name" value="NAD(P)-binding Rossmann-like Domain"/>
    <property type="match status" value="1"/>
</dbReference>
<dbReference type="CDD" id="cd05236">
    <property type="entry name" value="FAR-N_SDR_e"/>
    <property type="match status" value="1"/>
</dbReference>
<dbReference type="InterPro" id="IPR013120">
    <property type="entry name" value="FAR_NAD-bd"/>
</dbReference>
<dbReference type="InterPro" id="IPR036291">
    <property type="entry name" value="NAD(P)-bd_dom_sf"/>
</dbReference>
<dbReference type="CDD" id="cd09071">
    <property type="entry name" value="FAR_C"/>
    <property type="match status" value="1"/>
</dbReference>
<feature type="domain" description="Thioester reductase (TE)" evidence="6">
    <location>
        <begin position="25"/>
        <end position="312"/>
    </location>
</feature>
<dbReference type="GO" id="GO:0035336">
    <property type="term" value="P:long-chain fatty-acyl-CoA metabolic process"/>
    <property type="evidence" value="ECO:0007669"/>
    <property type="project" value="TreeGrafter"/>
</dbReference>
<dbReference type="Proteomes" id="UP000585474">
    <property type="component" value="Unassembled WGS sequence"/>
</dbReference>
<evidence type="ECO:0000256" key="2">
    <source>
        <dbReference type="ARBA" id="ARBA00022516"/>
    </source>
</evidence>
<dbReference type="SUPFAM" id="SSF51735">
    <property type="entry name" value="NAD(P)-binding Rossmann-fold domains"/>
    <property type="match status" value="1"/>
</dbReference>
<comment type="caution">
    <text evidence="7">The sequence shown here is derived from an EMBL/GenBank/DDBJ whole genome shotgun (WGS) entry which is preliminary data.</text>
</comment>
<dbReference type="Pfam" id="PF03015">
    <property type="entry name" value="Sterile"/>
    <property type="match status" value="1"/>
</dbReference>
<dbReference type="PANTHER" id="PTHR11011:SF45">
    <property type="entry name" value="FATTY ACYL-COA REDUCTASE CG8306-RELATED"/>
    <property type="match status" value="1"/>
</dbReference>
<dbReference type="OrthoDB" id="429813at2759"/>
<evidence type="ECO:0000256" key="4">
    <source>
        <dbReference type="RuleBase" id="RU363097"/>
    </source>
</evidence>